<protein>
    <recommendedName>
        <fullName evidence="2">DUF2059 domain-containing protein</fullName>
    </recommendedName>
</protein>
<accession>A0A562Q9C3</accession>
<sequence>MKTFRALCTAAVLSGVSSLAMADAASHAAEAERFLKLANADKLTTPVYAQVHELFGQHFAQAKAPGKQAVLESYVARANTALDKSIGWEQIKPEMVKLYTQNFTEDELEDLIKFYQSPLGKKMMTTLPQLSVQSSQIAQAKLEQAVPQVNKLLADMDKELGVKPPAAPQGTSPKK</sequence>
<evidence type="ECO:0000313" key="4">
    <source>
        <dbReference type="Proteomes" id="UP000316905"/>
    </source>
</evidence>
<dbReference type="RefSeq" id="WP_145142292.1">
    <property type="nucleotide sequence ID" value="NZ_VLKY01000008.1"/>
</dbReference>
<evidence type="ECO:0000259" key="2">
    <source>
        <dbReference type="Pfam" id="PF09832"/>
    </source>
</evidence>
<feature type="domain" description="DUF2059" evidence="2">
    <location>
        <begin position="89"/>
        <end position="148"/>
    </location>
</feature>
<keyword evidence="4" id="KW-1185">Reference proteome</keyword>
<comment type="caution">
    <text evidence="3">The sequence shown here is derived from an EMBL/GenBank/DDBJ whole genome shotgun (WGS) entry which is preliminary data.</text>
</comment>
<name>A0A562Q9C3_9PSED</name>
<feature type="signal peptide" evidence="1">
    <location>
        <begin position="1"/>
        <end position="22"/>
    </location>
</feature>
<dbReference type="Proteomes" id="UP000316905">
    <property type="component" value="Unassembled WGS sequence"/>
</dbReference>
<organism evidence="3 4">
    <name type="scientific">Pseudomonas duriflava</name>
    <dbReference type="NCBI Taxonomy" id="459528"/>
    <lineage>
        <taxon>Bacteria</taxon>
        <taxon>Pseudomonadati</taxon>
        <taxon>Pseudomonadota</taxon>
        <taxon>Gammaproteobacteria</taxon>
        <taxon>Pseudomonadales</taxon>
        <taxon>Pseudomonadaceae</taxon>
        <taxon>Pseudomonas</taxon>
    </lineage>
</organism>
<dbReference type="OrthoDB" id="490569at2"/>
<evidence type="ECO:0000256" key="1">
    <source>
        <dbReference type="SAM" id="SignalP"/>
    </source>
</evidence>
<gene>
    <name evidence="3" type="ORF">IQ22_02566</name>
</gene>
<dbReference type="InterPro" id="IPR018637">
    <property type="entry name" value="DUF2059"/>
</dbReference>
<dbReference type="AlphaFoldDB" id="A0A562Q9C3"/>
<dbReference type="Pfam" id="PF09832">
    <property type="entry name" value="DUF2059"/>
    <property type="match status" value="1"/>
</dbReference>
<evidence type="ECO:0000313" key="3">
    <source>
        <dbReference type="EMBL" id="TWI53352.1"/>
    </source>
</evidence>
<feature type="chain" id="PRO_5021806618" description="DUF2059 domain-containing protein" evidence="1">
    <location>
        <begin position="23"/>
        <end position="175"/>
    </location>
</feature>
<proteinExistence type="predicted"/>
<reference evidence="3 4" key="1">
    <citation type="journal article" date="2015" name="Stand. Genomic Sci.">
        <title>Genomic Encyclopedia of Bacterial and Archaeal Type Strains, Phase III: the genomes of soil and plant-associated and newly described type strains.</title>
        <authorList>
            <person name="Whitman W.B."/>
            <person name="Woyke T."/>
            <person name="Klenk H.P."/>
            <person name="Zhou Y."/>
            <person name="Lilburn T.G."/>
            <person name="Beck B.J."/>
            <person name="De Vos P."/>
            <person name="Vandamme P."/>
            <person name="Eisen J.A."/>
            <person name="Garrity G."/>
            <person name="Hugenholtz P."/>
            <person name="Kyrpides N.C."/>
        </authorList>
    </citation>
    <scope>NUCLEOTIDE SEQUENCE [LARGE SCALE GENOMIC DNA]</scope>
    <source>
        <strain evidence="3 4">CGMCC 1.6858</strain>
    </source>
</reference>
<dbReference type="EMBL" id="VLKY01000008">
    <property type="protein sequence ID" value="TWI53352.1"/>
    <property type="molecule type" value="Genomic_DNA"/>
</dbReference>
<keyword evidence="1" id="KW-0732">Signal</keyword>